<evidence type="ECO:0000313" key="2">
    <source>
        <dbReference type="EMBL" id="CEO52860.1"/>
    </source>
</evidence>
<proteinExistence type="predicted"/>
<feature type="domain" description="Heterokaryon incompatibility" evidence="1">
    <location>
        <begin position="57"/>
        <end position="212"/>
    </location>
</feature>
<dbReference type="Pfam" id="PF06985">
    <property type="entry name" value="HET"/>
    <property type="match status" value="1"/>
</dbReference>
<dbReference type="PANTHER" id="PTHR24148:SF64">
    <property type="entry name" value="HETEROKARYON INCOMPATIBILITY DOMAIN-CONTAINING PROTEIN"/>
    <property type="match status" value="1"/>
</dbReference>
<dbReference type="EMBL" id="CDPU01000031">
    <property type="protein sequence ID" value="CEO52860.1"/>
    <property type="molecule type" value="Genomic_DNA"/>
</dbReference>
<dbReference type="Pfam" id="PF26639">
    <property type="entry name" value="Het-6_barrel"/>
    <property type="match status" value="1"/>
</dbReference>
<dbReference type="InterPro" id="IPR052895">
    <property type="entry name" value="HetReg/Transcr_Mod"/>
</dbReference>
<organism evidence="2">
    <name type="scientific">Bionectria ochroleuca</name>
    <name type="common">Gliocladium roseum</name>
    <dbReference type="NCBI Taxonomy" id="29856"/>
    <lineage>
        <taxon>Eukaryota</taxon>
        <taxon>Fungi</taxon>
        <taxon>Dikarya</taxon>
        <taxon>Ascomycota</taxon>
        <taxon>Pezizomycotina</taxon>
        <taxon>Sordariomycetes</taxon>
        <taxon>Hypocreomycetidae</taxon>
        <taxon>Hypocreales</taxon>
        <taxon>Bionectriaceae</taxon>
        <taxon>Clonostachys</taxon>
    </lineage>
</organism>
<reference evidence="2" key="1">
    <citation type="submission" date="2015-01" db="EMBL/GenBank/DDBJ databases">
        <authorList>
            <person name="Durling Mikael"/>
        </authorList>
    </citation>
    <scope>NUCLEOTIDE SEQUENCE</scope>
</reference>
<dbReference type="PANTHER" id="PTHR24148">
    <property type="entry name" value="ANKYRIN REPEAT DOMAIN-CONTAINING PROTEIN 39 HOMOLOG-RELATED"/>
    <property type="match status" value="1"/>
</dbReference>
<evidence type="ECO:0000259" key="1">
    <source>
        <dbReference type="Pfam" id="PF06985"/>
    </source>
</evidence>
<protein>
    <recommendedName>
        <fullName evidence="1">Heterokaryon incompatibility domain-containing protein</fullName>
    </recommendedName>
</protein>
<gene>
    <name evidence="2" type="ORF">BN869_000008918_1</name>
</gene>
<dbReference type="AlphaFoldDB" id="A0A0B7KD68"/>
<sequence length="636" mass="70908">MAVYHCFLYDEPQVPIRLLRLSPEIAASSSATLTGERSGSLLQGSLEVFDFDSAPPFVGLSYVWGSAENKQPFLLNGDEVQITENLAIALAHLRDEHQEGTLWVDALCIDQYNDQEKSDQRADSVRIWLGPSSGQVDALMDFLEKIGRIMVCIGKPASISSSLWDVNIFKKLMAENPQISEAYLSSEEVEKTNEALRELTIREWWSRVWMVQVFVVAKDVVFQCGKKLSKLDVFETAVIEFMQILHATDSSVLQTRGWMHLVGEYSYVPGRGVKEIPINRTFGLRHAYVDTQDPTRHTMGYLLKTLYRTAVNDREPKATDPRDKIYALLGLAGDSESLRIIPDYKKTVRDIYTEVVGKVIAKDGLSLLLTCRYNPSSGLPSWVPDFRQGLVMSPIDRVTLDKGFCAGSAGIVEIGAQPLDSNPNILLRIGRVSDTGTSLLRLDDDSFDFGTTTRFISKIEGFLLQSASMDICPYGATDDDNEGHDPKWLQEACYRVPVADVQSNANWHTMTRAAASSKAGFDTLKEICQLDEEMTGQDQRFMLVMRGFNKWGNYFPALYGNRGRKPFITTNGYVGVGPGEMEVGDDVFIISWATVPYVLRAGQGSSRSILIGDAYAYGVIDGELMGKHKLIDLELE</sequence>
<dbReference type="InterPro" id="IPR010730">
    <property type="entry name" value="HET"/>
</dbReference>
<accession>A0A0B7KD68</accession>
<name>A0A0B7KD68_BIOOC</name>